<feature type="region of interest" description="Disordered" evidence="6">
    <location>
        <begin position="326"/>
        <end position="346"/>
    </location>
</feature>
<sequence>MDSWNQQKLPFSKKRLGKTVILSYIFDYVIIVVLIIAFYALDSVEPHHQEFSLRNYTLQYQYAEKERIPVFDLCIIAVLAPAIIIAIYTLVIDGIFSHNKTQQMPSGRRKLTGKYRMKDRLWELNCGVLGLMLSVGAAFTITGSLKNAVGKPRPDLIDRCKPDVFEDPTPFGLSNHSICTQTDNKILKDGFRSFPSGHSSTAFGGLYYLSIYLAGKLHVLDSKGEVWKSFIVMVPTLGAALVAASRIMDARHHPFDVLSGSLLGILTAWGSYRQYFPPVTETWRKGRAFPIRSWGKDPEIPPEAYPINHEGREPLREGSLKTIDEEQPMRGAEDAGAPSTADVGEPGANVFRQQISNSQRHRQLAVQAYGDARPTPSSVYTADLNRTPTTTTYNSQLPSSNPYAPTYAARRRRGDNYSSSSSEDEPDEFELQRTYTLSNPQAQTASPAAYNPSYNPVNDTFGGSDTAYHAQTRGFAPPQDEADLGAGISRSPPPPHVPPHTSGFGTGRGADY</sequence>
<keyword evidence="3 7" id="KW-0812">Transmembrane</keyword>
<dbReference type="EMBL" id="JAJVDC020000042">
    <property type="protein sequence ID" value="KAL1631073.1"/>
    <property type="molecule type" value="Genomic_DNA"/>
</dbReference>
<keyword evidence="5 7" id="KW-0472">Membrane</keyword>
<evidence type="ECO:0000313" key="10">
    <source>
        <dbReference type="Proteomes" id="UP001521116"/>
    </source>
</evidence>
<evidence type="ECO:0000313" key="9">
    <source>
        <dbReference type="EMBL" id="KAL1631073.1"/>
    </source>
</evidence>
<dbReference type="InterPro" id="IPR036938">
    <property type="entry name" value="PAP2/HPO_sf"/>
</dbReference>
<keyword evidence="10" id="KW-1185">Reference proteome</keyword>
<comment type="similarity">
    <text evidence="2">Belongs to the PA-phosphatase related phosphoesterase family.</text>
</comment>
<evidence type="ECO:0000256" key="2">
    <source>
        <dbReference type="ARBA" id="ARBA00008816"/>
    </source>
</evidence>
<dbReference type="CDD" id="cd03390">
    <property type="entry name" value="PAP2_containing_1_like"/>
    <property type="match status" value="1"/>
</dbReference>
<protein>
    <recommendedName>
        <fullName evidence="8">Phosphatidic acid phosphatase type 2/haloperoxidase domain-containing protein</fullName>
    </recommendedName>
</protein>
<proteinExistence type="inferred from homology"/>
<evidence type="ECO:0000256" key="5">
    <source>
        <dbReference type="ARBA" id="ARBA00023136"/>
    </source>
</evidence>
<evidence type="ECO:0000256" key="3">
    <source>
        <dbReference type="ARBA" id="ARBA00022692"/>
    </source>
</evidence>
<dbReference type="PANTHER" id="PTHR10165:SF158">
    <property type="entry name" value="PAP2 DOMAIN PROTEIN (AFU_ORTHOLOGUE AFUA_4G08970)"/>
    <property type="match status" value="1"/>
</dbReference>
<accession>A0ABR3SWM7</accession>
<evidence type="ECO:0000256" key="4">
    <source>
        <dbReference type="ARBA" id="ARBA00022989"/>
    </source>
</evidence>
<comment type="caution">
    <text evidence="9">The sequence shown here is derived from an EMBL/GenBank/DDBJ whole genome shotgun (WGS) entry which is preliminary data.</text>
</comment>
<dbReference type="PANTHER" id="PTHR10165">
    <property type="entry name" value="LIPID PHOSPHATE PHOSPHATASE"/>
    <property type="match status" value="1"/>
</dbReference>
<feature type="transmembrane region" description="Helical" evidence="7">
    <location>
        <begin position="21"/>
        <end position="41"/>
    </location>
</feature>
<evidence type="ECO:0000259" key="8">
    <source>
        <dbReference type="SMART" id="SM00014"/>
    </source>
</evidence>
<evidence type="ECO:0000256" key="7">
    <source>
        <dbReference type="SAM" id="Phobius"/>
    </source>
</evidence>
<gene>
    <name evidence="9" type="ORF">SLS56_004599</name>
</gene>
<dbReference type="SMART" id="SM00014">
    <property type="entry name" value="acidPPc"/>
    <property type="match status" value="1"/>
</dbReference>
<dbReference type="Gene3D" id="1.20.144.10">
    <property type="entry name" value="Phosphatidic acid phosphatase type 2/haloperoxidase"/>
    <property type="match status" value="1"/>
</dbReference>
<dbReference type="Pfam" id="PF01569">
    <property type="entry name" value="PAP2"/>
    <property type="match status" value="1"/>
</dbReference>
<dbReference type="InterPro" id="IPR000326">
    <property type="entry name" value="PAP2/HPO"/>
</dbReference>
<feature type="compositionally biased region" description="Polar residues" evidence="6">
    <location>
        <begin position="433"/>
        <end position="463"/>
    </location>
</feature>
<organism evidence="9 10">
    <name type="scientific">Neofusicoccum ribis</name>
    <dbReference type="NCBI Taxonomy" id="45134"/>
    <lineage>
        <taxon>Eukaryota</taxon>
        <taxon>Fungi</taxon>
        <taxon>Dikarya</taxon>
        <taxon>Ascomycota</taxon>
        <taxon>Pezizomycotina</taxon>
        <taxon>Dothideomycetes</taxon>
        <taxon>Dothideomycetes incertae sedis</taxon>
        <taxon>Botryosphaeriales</taxon>
        <taxon>Botryosphaeriaceae</taxon>
        <taxon>Neofusicoccum</taxon>
    </lineage>
</organism>
<feature type="transmembrane region" description="Helical" evidence="7">
    <location>
        <begin position="124"/>
        <end position="145"/>
    </location>
</feature>
<feature type="compositionally biased region" description="Polar residues" evidence="6">
    <location>
        <begin position="375"/>
        <end position="403"/>
    </location>
</feature>
<feature type="region of interest" description="Disordered" evidence="6">
    <location>
        <begin position="369"/>
        <end position="512"/>
    </location>
</feature>
<keyword evidence="4 7" id="KW-1133">Transmembrane helix</keyword>
<feature type="transmembrane region" description="Helical" evidence="7">
    <location>
        <begin position="70"/>
        <end position="96"/>
    </location>
</feature>
<name>A0ABR3SWM7_9PEZI</name>
<dbReference type="SUPFAM" id="SSF48317">
    <property type="entry name" value="Acid phosphatase/Vanadium-dependent haloperoxidase"/>
    <property type="match status" value="1"/>
</dbReference>
<evidence type="ECO:0000256" key="6">
    <source>
        <dbReference type="SAM" id="MobiDB-lite"/>
    </source>
</evidence>
<dbReference type="Proteomes" id="UP001521116">
    <property type="component" value="Unassembled WGS sequence"/>
</dbReference>
<reference evidence="9 10" key="1">
    <citation type="submission" date="2024-02" db="EMBL/GenBank/DDBJ databases">
        <title>De novo assembly and annotation of 12 fungi associated with fruit tree decline syndrome in Ontario, Canada.</title>
        <authorList>
            <person name="Sulman M."/>
            <person name="Ellouze W."/>
            <person name="Ilyukhin E."/>
        </authorList>
    </citation>
    <scope>NUCLEOTIDE SEQUENCE [LARGE SCALE GENOMIC DNA]</scope>
    <source>
        <strain evidence="9 10">M1-105</strain>
    </source>
</reference>
<feature type="domain" description="Phosphatidic acid phosphatase type 2/haloperoxidase" evidence="8">
    <location>
        <begin position="129"/>
        <end position="272"/>
    </location>
</feature>
<comment type="subcellular location">
    <subcellularLocation>
        <location evidence="1">Membrane</location>
        <topology evidence="1">Multi-pass membrane protein</topology>
    </subcellularLocation>
</comment>
<evidence type="ECO:0000256" key="1">
    <source>
        <dbReference type="ARBA" id="ARBA00004141"/>
    </source>
</evidence>
<dbReference type="InterPro" id="IPR043216">
    <property type="entry name" value="PAP-like"/>
</dbReference>